<dbReference type="PANTHER" id="PTHR46983:SF3">
    <property type="entry name" value="CHPADIPLOID STATE MAINTENANCE PROTEIN CHPA"/>
    <property type="match status" value="1"/>
</dbReference>
<reference evidence="7 8" key="1">
    <citation type="submission" date="2018-03" db="EMBL/GenBank/DDBJ databases">
        <authorList>
            <person name="Guldener U."/>
        </authorList>
    </citation>
    <scope>NUCLEOTIDE SEQUENCE [LARGE SCALE GENOMIC DNA]</scope>
    <source>
        <strain evidence="7 8">DAOM196992</strain>
    </source>
</reference>
<organism evidence="7 8">
    <name type="scientific">Pseudozyma flocculosa</name>
    <dbReference type="NCBI Taxonomy" id="84751"/>
    <lineage>
        <taxon>Eukaryota</taxon>
        <taxon>Fungi</taxon>
        <taxon>Dikarya</taxon>
        <taxon>Basidiomycota</taxon>
        <taxon>Ustilaginomycotina</taxon>
        <taxon>Ustilaginomycetes</taxon>
        <taxon>Ustilaginales</taxon>
        <taxon>Ustilaginaceae</taxon>
        <taxon>Pseudozyma</taxon>
    </lineage>
</organism>
<proteinExistence type="predicted"/>
<evidence type="ECO:0000256" key="4">
    <source>
        <dbReference type="SAM" id="MobiDB-lite"/>
    </source>
</evidence>
<sequence length="374" mass="39709">MVICTRRGCGVDYDPASDAATTSDACLHHPGAPVFHEGMKSWSCCNTTSKPVLEFDQFLAIPGCATAQGHTAEKQSVPTVKSGKVVDPQALEEQQQQQQQQAASSSANQQAVTQPLSGNTLAAATNAKHAAAAKAGSSNANDAATAWREVEDPQDKTDVQIPAGAKCKRSGCAFEHPGGARQRQTEECRYHRGSPIFHEGSKGWSCCKRRVLDFNDFLAIEPCTTSTSGHLLFGASAPATSANGSGAAAAAGTSGEEAVDCRMDHYETPNDVRLTVYAKNVQSERSRIAFRADAVEFDLVLPALPTSASGNARRFTKTLAPFSDIDPAASSFVVSKFKVDLVLVKAQKGQSWPALERGDKVVGYGLTFGRDKDK</sequence>
<evidence type="ECO:0000256" key="2">
    <source>
        <dbReference type="ARBA" id="ARBA00022737"/>
    </source>
</evidence>
<dbReference type="InterPro" id="IPR007051">
    <property type="entry name" value="CHORD_dom"/>
</dbReference>
<evidence type="ECO:0000256" key="1">
    <source>
        <dbReference type="ARBA" id="ARBA00022723"/>
    </source>
</evidence>
<protein>
    <submittedName>
        <fullName evidence="7">Related to diploid state maintenance protein chpA</fullName>
    </submittedName>
</protein>
<feature type="region of interest" description="Disordered" evidence="4">
    <location>
        <begin position="93"/>
        <end position="113"/>
    </location>
</feature>
<keyword evidence="2" id="KW-0677">Repeat</keyword>
<dbReference type="OrthoDB" id="1898560at2759"/>
<feature type="compositionally biased region" description="Low complexity" evidence="4">
    <location>
        <begin position="94"/>
        <end position="111"/>
    </location>
</feature>
<keyword evidence="3" id="KW-0862">Zinc</keyword>
<dbReference type="CDD" id="cd06466">
    <property type="entry name" value="p23_CS_SGT1_like"/>
    <property type="match status" value="1"/>
</dbReference>
<keyword evidence="1" id="KW-0479">Metal-binding</keyword>
<dbReference type="Proteomes" id="UP000323386">
    <property type="component" value="Unassembled WGS sequence"/>
</dbReference>
<evidence type="ECO:0000259" key="6">
    <source>
        <dbReference type="PROSITE" id="PS51401"/>
    </source>
</evidence>
<dbReference type="SUPFAM" id="SSF49764">
    <property type="entry name" value="HSP20-like chaperones"/>
    <property type="match status" value="1"/>
</dbReference>
<dbReference type="AlphaFoldDB" id="A0A5C3EYP6"/>
<dbReference type="InterPro" id="IPR039790">
    <property type="entry name" value="CHRD1"/>
</dbReference>
<feature type="domain" description="CHORD" evidence="6">
    <location>
        <begin position="4"/>
        <end position="70"/>
    </location>
</feature>
<name>A0A5C3EYP6_9BASI</name>
<dbReference type="Gene3D" id="4.10.1130.20">
    <property type="match status" value="2"/>
</dbReference>
<feature type="domain" description="CS" evidence="5">
    <location>
        <begin position="258"/>
        <end position="356"/>
    </location>
</feature>
<feature type="domain" description="CHORD" evidence="6">
    <location>
        <begin position="167"/>
        <end position="230"/>
    </location>
</feature>
<dbReference type="PROSITE" id="PS51401">
    <property type="entry name" value="CHORD"/>
    <property type="match status" value="2"/>
</dbReference>
<evidence type="ECO:0000313" key="7">
    <source>
        <dbReference type="EMBL" id="SPO37393.1"/>
    </source>
</evidence>
<dbReference type="GO" id="GO:0046872">
    <property type="term" value="F:metal ion binding"/>
    <property type="evidence" value="ECO:0007669"/>
    <property type="project" value="UniProtKB-KW"/>
</dbReference>
<evidence type="ECO:0000259" key="5">
    <source>
        <dbReference type="PROSITE" id="PS51203"/>
    </source>
</evidence>
<dbReference type="PROSITE" id="PS51203">
    <property type="entry name" value="CS"/>
    <property type="match status" value="1"/>
</dbReference>
<evidence type="ECO:0000256" key="3">
    <source>
        <dbReference type="ARBA" id="ARBA00022833"/>
    </source>
</evidence>
<keyword evidence="8" id="KW-1185">Reference proteome</keyword>
<dbReference type="InterPro" id="IPR008978">
    <property type="entry name" value="HSP20-like_chaperone"/>
</dbReference>
<dbReference type="Pfam" id="PF04968">
    <property type="entry name" value="CHORD"/>
    <property type="match status" value="2"/>
</dbReference>
<evidence type="ECO:0000313" key="8">
    <source>
        <dbReference type="Proteomes" id="UP000323386"/>
    </source>
</evidence>
<dbReference type="EMBL" id="OOIP01000007">
    <property type="protein sequence ID" value="SPO37393.1"/>
    <property type="molecule type" value="Genomic_DNA"/>
</dbReference>
<dbReference type="InterPro" id="IPR007052">
    <property type="entry name" value="CS_dom"/>
</dbReference>
<accession>A0A5C3EYP6</accession>
<dbReference type="Gene3D" id="2.60.40.790">
    <property type="match status" value="1"/>
</dbReference>
<dbReference type="PANTHER" id="PTHR46983">
    <property type="entry name" value="CYSTEINE AND HISTIDINE-RICH DOMAIN-CONTAINING PROTEIN 1"/>
    <property type="match status" value="1"/>
</dbReference>
<gene>
    <name evidence="7" type="ORF">PSFLO_02866</name>
</gene>